<keyword evidence="2" id="KW-1185">Reference proteome</keyword>
<protein>
    <submittedName>
        <fullName evidence="1">Uncharacterized protein</fullName>
    </submittedName>
</protein>
<comment type="caution">
    <text evidence="1">The sequence shown here is derived from an EMBL/GenBank/DDBJ whole genome shotgun (WGS) entry which is preliminary data.</text>
</comment>
<gene>
    <name evidence="1" type="ORF">EPI10_001490</name>
</gene>
<dbReference type="AlphaFoldDB" id="A0A5B6VBM2"/>
<dbReference type="EMBL" id="SMMG02000007">
    <property type="protein sequence ID" value="KAA3466396.1"/>
    <property type="molecule type" value="Genomic_DNA"/>
</dbReference>
<name>A0A5B6VBM2_9ROSI</name>
<organism evidence="1 2">
    <name type="scientific">Gossypium australe</name>
    <dbReference type="NCBI Taxonomy" id="47621"/>
    <lineage>
        <taxon>Eukaryota</taxon>
        <taxon>Viridiplantae</taxon>
        <taxon>Streptophyta</taxon>
        <taxon>Embryophyta</taxon>
        <taxon>Tracheophyta</taxon>
        <taxon>Spermatophyta</taxon>
        <taxon>Magnoliopsida</taxon>
        <taxon>eudicotyledons</taxon>
        <taxon>Gunneridae</taxon>
        <taxon>Pentapetalae</taxon>
        <taxon>rosids</taxon>
        <taxon>malvids</taxon>
        <taxon>Malvales</taxon>
        <taxon>Malvaceae</taxon>
        <taxon>Malvoideae</taxon>
        <taxon>Gossypium</taxon>
    </lineage>
</organism>
<sequence length="85" mass="9550">MPYKPVFCPKIHFSLSSKKKLCILSRPLHPSARVRSSGATDHMRTRHTRLHGQWPEAKHRFLSAFKRLGEDPGGDCGVICARIAA</sequence>
<reference evidence="2" key="1">
    <citation type="journal article" date="2019" name="Plant Biotechnol. J.">
        <title>Genome sequencing of the Australian wild diploid species Gossypium australe highlights disease resistance and delayed gland morphogenesis.</title>
        <authorList>
            <person name="Cai Y."/>
            <person name="Cai X."/>
            <person name="Wang Q."/>
            <person name="Wang P."/>
            <person name="Zhang Y."/>
            <person name="Cai C."/>
            <person name="Xu Y."/>
            <person name="Wang K."/>
            <person name="Zhou Z."/>
            <person name="Wang C."/>
            <person name="Geng S."/>
            <person name="Li B."/>
            <person name="Dong Q."/>
            <person name="Hou Y."/>
            <person name="Wang H."/>
            <person name="Ai P."/>
            <person name="Liu Z."/>
            <person name="Yi F."/>
            <person name="Sun M."/>
            <person name="An G."/>
            <person name="Cheng J."/>
            <person name="Zhang Y."/>
            <person name="Shi Q."/>
            <person name="Xie Y."/>
            <person name="Shi X."/>
            <person name="Chang Y."/>
            <person name="Huang F."/>
            <person name="Chen Y."/>
            <person name="Hong S."/>
            <person name="Mi L."/>
            <person name="Sun Q."/>
            <person name="Zhang L."/>
            <person name="Zhou B."/>
            <person name="Peng R."/>
            <person name="Zhang X."/>
            <person name="Liu F."/>
        </authorList>
    </citation>
    <scope>NUCLEOTIDE SEQUENCE [LARGE SCALE GENOMIC DNA]</scope>
    <source>
        <strain evidence="2">cv. PA1801</strain>
    </source>
</reference>
<evidence type="ECO:0000313" key="1">
    <source>
        <dbReference type="EMBL" id="KAA3466396.1"/>
    </source>
</evidence>
<proteinExistence type="predicted"/>
<dbReference type="Proteomes" id="UP000325315">
    <property type="component" value="Unassembled WGS sequence"/>
</dbReference>
<accession>A0A5B6VBM2</accession>
<evidence type="ECO:0000313" key="2">
    <source>
        <dbReference type="Proteomes" id="UP000325315"/>
    </source>
</evidence>